<gene>
    <name evidence="2" type="ORF">NDU88_004391</name>
</gene>
<proteinExistence type="predicted"/>
<comment type="caution">
    <text evidence="2">The sequence shown here is derived from an EMBL/GenBank/DDBJ whole genome shotgun (WGS) entry which is preliminary data.</text>
</comment>
<keyword evidence="3" id="KW-1185">Reference proteome</keyword>
<sequence>MGHIAQRLQLFSAPANPSGKEVPRLLSPPPEDAPSDDSNPGHLDELPGPSGTTGQSYTPAHTHTTTEPPPSVVNTTATTQHPHTSVPKTCQSAGCPSVHGPQCTPHSQDNRGPGVSGSGHTVQGTQAQGDRDTWRTAMHQGEDRPREPTVQEALTNVLGAYQESQDKMGQMLNITQENQLLPEEHPLEIRRDLQALNTTIVSKAGLLGDMANIMRDYTAHQRAPSTSHSTEQPSTSAAATGQVALPQDPRATSTPSPAEGEPPRKTLAKTKTNDRK</sequence>
<feature type="compositionally biased region" description="Polar residues" evidence="1">
    <location>
        <begin position="72"/>
        <end position="94"/>
    </location>
</feature>
<reference evidence="2" key="1">
    <citation type="journal article" date="2022" name="bioRxiv">
        <title>Sequencing and chromosome-scale assembly of the giantPleurodeles waltlgenome.</title>
        <authorList>
            <person name="Brown T."/>
            <person name="Elewa A."/>
            <person name="Iarovenko S."/>
            <person name="Subramanian E."/>
            <person name="Araus A.J."/>
            <person name="Petzold A."/>
            <person name="Susuki M."/>
            <person name="Suzuki K.-i.T."/>
            <person name="Hayashi T."/>
            <person name="Toyoda A."/>
            <person name="Oliveira C."/>
            <person name="Osipova E."/>
            <person name="Leigh N.D."/>
            <person name="Simon A."/>
            <person name="Yun M.H."/>
        </authorList>
    </citation>
    <scope>NUCLEOTIDE SEQUENCE</scope>
    <source>
        <strain evidence="2">20211129_DDA</strain>
        <tissue evidence="2">Liver</tissue>
    </source>
</reference>
<evidence type="ECO:0000313" key="3">
    <source>
        <dbReference type="Proteomes" id="UP001066276"/>
    </source>
</evidence>
<dbReference type="AlphaFoldDB" id="A0AAV7TR55"/>
<evidence type="ECO:0000256" key="1">
    <source>
        <dbReference type="SAM" id="MobiDB-lite"/>
    </source>
</evidence>
<feature type="region of interest" description="Disordered" evidence="1">
    <location>
        <begin position="1"/>
        <end position="132"/>
    </location>
</feature>
<feature type="region of interest" description="Disordered" evidence="1">
    <location>
        <begin position="220"/>
        <end position="276"/>
    </location>
</feature>
<accession>A0AAV7TR55</accession>
<feature type="compositionally biased region" description="Polar residues" evidence="1">
    <location>
        <begin position="223"/>
        <end position="239"/>
    </location>
</feature>
<feature type="compositionally biased region" description="Polar residues" evidence="1">
    <location>
        <begin position="118"/>
        <end position="128"/>
    </location>
</feature>
<protein>
    <submittedName>
        <fullName evidence="2">Uncharacterized protein</fullName>
    </submittedName>
</protein>
<dbReference type="EMBL" id="JANPWB010000006">
    <property type="protein sequence ID" value="KAJ1179155.1"/>
    <property type="molecule type" value="Genomic_DNA"/>
</dbReference>
<organism evidence="2 3">
    <name type="scientific">Pleurodeles waltl</name>
    <name type="common">Iberian ribbed newt</name>
    <dbReference type="NCBI Taxonomy" id="8319"/>
    <lineage>
        <taxon>Eukaryota</taxon>
        <taxon>Metazoa</taxon>
        <taxon>Chordata</taxon>
        <taxon>Craniata</taxon>
        <taxon>Vertebrata</taxon>
        <taxon>Euteleostomi</taxon>
        <taxon>Amphibia</taxon>
        <taxon>Batrachia</taxon>
        <taxon>Caudata</taxon>
        <taxon>Salamandroidea</taxon>
        <taxon>Salamandridae</taxon>
        <taxon>Pleurodelinae</taxon>
        <taxon>Pleurodeles</taxon>
    </lineage>
</organism>
<dbReference type="Proteomes" id="UP001066276">
    <property type="component" value="Chromosome 3_2"/>
</dbReference>
<evidence type="ECO:0000313" key="2">
    <source>
        <dbReference type="EMBL" id="KAJ1179155.1"/>
    </source>
</evidence>
<name>A0AAV7TR55_PLEWA</name>